<dbReference type="PIRSF" id="PIRSF002741">
    <property type="entry name" value="MppA"/>
    <property type="match status" value="1"/>
</dbReference>
<evidence type="ECO:0000313" key="7">
    <source>
        <dbReference type="EMBL" id="UZF85163.1"/>
    </source>
</evidence>
<dbReference type="CDD" id="cd08508">
    <property type="entry name" value="PBP2_NikA_DppA_OppA_like_1"/>
    <property type="match status" value="1"/>
</dbReference>
<accession>A0A9E7ZHW0</accession>
<evidence type="ECO:0000256" key="2">
    <source>
        <dbReference type="ARBA" id="ARBA00005695"/>
    </source>
</evidence>
<dbReference type="GO" id="GO:0015833">
    <property type="term" value="P:peptide transport"/>
    <property type="evidence" value="ECO:0007669"/>
    <property type="project" value="TreeGrafter"/>
</dbReference>
<feature type="chain" id="PRO_5039023437" evidence="5">
    <location>
        <begin position="24"/>
        <end position="517"/>
    </location>
</feature>
<evidence type="ECO:0000256" key="5">
    <source>
        <dbReference type="SAM" id="SignalP"/>
    </source>
</evidence>
<comment type="subcellular location">
    <subcellularLocation>
        <location evidence="1">Periplasm</location>
    </subcellularLocation>
</comment>
<dbReference type="GO" id="GO:0043190">
    <property type="term" value="C:ATP-binding cassette (ABC) transporter complex"/>
    <property type="evidence" value="ECO:0007669"/>
    <property type="project" value="InterPro"/>
</dbReference>
<dbReference type="Gene3D" id="3.10.105.10">
    <property type="entry name" value="Dipeptide-binding Protein, Domain 3"/>
    <property type="match status" value="1"/>
</dbReference>
<keyword evidence="4 5" id="KW-0732">Signal</keyword>
<feature type="signal peptide" evidence="5">
    <location>
        <begin position="1"/>
        <end position="23"/>
    </location>
</feature>
<dbReference type="PANTHER" id="PTHR30290">
    <property type="entry name" value="PERIPLASMIC BINDING COMPONENT OF ABC TRANSPORTER"/>
    <property type="match status" value="1"/>
</dbReference>
<name>A0A9E7ZHW0_9HYPH</name>
<dbReference type="Pfam" id="PF00496">
    <property type="entry name" value="SBP_bac_5"/>
    <property type="match status" value="1"/>
</dbReference>
<dbReference type="PANTHER" id="PTHR30290:SF9">
    <property type="entry name" value="OLIGOPEPTIDE-BINDING PROTEIN APPA"/>
    <property type="match status" value="1"/>
</dbReference>
<evidence type="ECO:0000259" key="6">
    <source>
        <dbReference type="Pfam" id="PF00496"/>
    </source>
</evidence>
<evidence type="ECO:0000256" key="3">
    <source>
        <dbReference type="ARBA" id="ARBA00022448"/>
    </source>
</evidence>
<reference evidence="7" key="1">
    <citation type="submission" date="2022-08" db="EMBL/GenBank/DDBJ databases">
        <title>Complete Genome Sequences of 2 Bosea sp. soil isolates.</title>
        <authorList>
            <person name="Alvarez Arevalo M."/>
            <person name="Sterndorff E.B."/>
            <person name="Faurdal D."/>
            <person name="Joergensen T.S."/>
            <person name="Weber T."/>
        </authorList>
    </citation>
    <scope>NUCLEOTIDE SEQUENCE</scope>
    <source>
        <strain evidence="7">NBC_00436</strain>
    </source>
</reference>
<dbReference type="AlphaFoldDB" id="A0A9E7ZHW0"/>
<dbReference type="InterPro" id="IPR039424">
    <property type="entry name" value="SBP_5"/>
</dbReference>
<dbReference type="EMBL" id="CP102774">
    <property type="protein sequence ID" value="UZF85163.1"/>
    <property type="molecule type" value="Genomic_DNA"/>
</dbReference>
<dbReference type="GO" id="GO:1904680">
    <property type="term" value="F:peptide transmembrane transporter activity"/>
    <property type="evidence" value="ECO:0007669"/>
    <property type="project" value="TreeGrafter"/>
</dbReference>
<evidence type="ECO:0000256" key="4">
    <source>
        <dbReference type="ARBA" id="ARBA00022729"/>
    </source>
</evidence>
<feature type="domain" description="Solute-binding protein family 5" evidence="6">
    <location>
        <begin position="75"/>
        <end position="426"/>
    </location>
</feature>
<dbReference type="SUPFAM" id="SSF53850">
    <property type="entry name" value="Periplasmic binding protein-like II"/>
    <property type="match status" value="1"/>
</dbReference>
<dbReference type="GO" id="GO:0030288">
    <property type="term" value="C:outer membrane-bounded periplasmic space"/>
    <property type="evidence" value="ECO:0007669"/>
    <property type="project" value="UniProtKB-ARBA"/>
</dbReference>
<keyword evidence="3" id="KW-0813">Transport</keyword>
<evidence type="ECO:0000256" key="1">
    <source>
        <dbReference type="ARBA" id="ARBA00004418"/>
    </source>
</evidence>
<comment type="similarity">
    <text evidence="2">Belongs to the bacterial solute-binding protein 5 family.</text>
</comment>
<dbReference type="InterPro" id="IPR000914">
    <property type="entry name" value="SBP_5_dom"/>
</dbReference>
<proteinExistence type="inferred from homology"/>
<gene>
    <name evidence="7" type="ORF">NWE54_15125</name>
</gene>
<dbReference type="InterPro" id="IPR030678">
    <property type="entry name" value="Peptide/Ni-bd"/>
</dbReference>
<sequence length="517" mass="56814">MKRPVSILAALLAGALMASPALAQKTVLTVGMQSSDAGVLDPHLNSGTPGKAMLQWMFNGLVRIKPGELSPEFMEPDLAESWTSSADGKEWTFKLRQGVQCHHGYGEFTAEDAVYSLKRASSKDSSAFSSDYAAVQSFEAPDKYTVKITLKEAIPSLLGIVMNYHGGNMVCKKAAEELGKDGFAKKPIGTGPFMFQEYVPQQYAKLVANPNYFRGKPKLTEILYRFIPSDSSRDLAFQSGELDMMLGRQEQAWVDRMTALPGVKVVAMGPAEMSVLHLNMSQPPLDNIKVRQAIAYAIDRNAIWQFRGKNISRPAVSVVPSGYLGTDEKAPLLPFDLAKSKALLAEAGFPNGVTIKAINTTLPSMLSFTEAVQALLKRANINLEIQPVEHATFHQQIRQDLSQVVHFQAARFPVADVYLSQFFHSRAIVKTPTAVTNFSHCKVADAEIDAARSETDKAKQLALWKTAQEKIIAEVCAIPVNEMMQLWAYKDSLDLGYELKASLNLGPPVLETTHFTK</sequence>
<protein>
    <submittedName>
        <fullName evidence="7">ABC transporter substrate-binding protein</fullName>
    </submittedName>
</protein>
<dbReference type="Gene3D" id="3.40.190.10">
    <property type="entry name" value="Periplasmic binding protein-like II"/>
    <property type="match status" value="1"/>
</dbReference>
<organism evidence="7">
    <name type="scientific">Bosea sp. NBC_00436</name>
    <dbReference type="NCBI Taxonomy" id="2969620"/>
    <lineage>
        <taxon>Bacteria</taxon>
        <taxon>Pseudomonadati</taxon>
        <taxon>Pseudomonadota</taxon>
        <taxon>Alphaproteobacteria</taxon>
        <taxon>Hyphomicrobiales</taxon>
        <taxon>Boseaceae</taxon>
        <taxon>Bosea</taxon>
    </lineage>
</organism>